<comment type="subcellular location">
    <subcellularLocation>
        <location evidence="7">Cell membrane</location>
        <topology evidence="7">Multi-pass membrane protein</topology>
    </subcellularLocation>
    <subcellularLocation>
        <location evidence="1">Membrane</location>
        <topology evidence="1">Multi-pass membrane protein</topology>
    </subcellularLocation>
</comment>
<feature type="transmembrane region" description="Helical" evidence="7">
    <location>
        <begin position="470"/>
        <end position="491"/>
    </location>
</feature>
<evidence type="ECO:0000256" key="2">
    <source>
        <dbReference type="ARBA" id="ARBA00007168"/>
    </source>
</evidence>
<keyword evidence="6" id="KW-0325">Glycoprotein</keyword>
<feature type="transmembrane region" description="Helical" evidence="7">
    <location>
        <begin position="142"/>
        <end position="166"/>
    </location>
</feature>
<keyword evidence="9" id="KW-1185">Reference proteome</keyword>
<comment type="similarity">
    <text evidence="2 7">Belongs to the CTL (choline transporter-like) family.</text>
</comment>
<evidence type="ECO:0000256" key="3">
    <source>
        <dbReference type="ARBA" id="ARBA00022692"/>
    </source>
</evidence>
<feature type="transmembrane region" description="Helical" evidence="7">
    <location>
        <begin position="403"/>
        <end position="421"/>
    </location>
</feature>
<evidence type="ECO:0000256" key="5">
    <source>
        <dbReference type="ARBA" id="ARBA00023136"/>
    </source>
</evidence>
<accession>X6NC24</accession>
<dbReference type="Proteomes" id="UP000023152">
    <property type="component" value="Unassembled WGS sequence"/>
</dbReference>
<dbReference type="PANTHER" id="PTHR12385">
    <property type="entry name" value="CHOLINE TRANSPORTER-LIKE (SLC FAMILY 44)"/>
    <property type="match status" value="1"/>
</dbReference>
<comment type="function">
    <text evidence="7">Choline transporter.</text>
</comment>
<reference evidence="8 9" key="1">
    <citation type="journal article" date="2013" name="Curr. Biol.">
        <title>The Genome of the Foraminiferan Reticulomyxa filosa.</title>
        <authorList>
            <person name="Glockner G."/>
            <person name="Hulsmann N."/>
            <person name="Schleicher M."/>
            <person name="Noegel A.A."/>
            <person name="Eichinger L."/>
            <person name="Gallinger C."/>
            <person name="Pawlowski J."/>
            <person name="Sierra R."/>
            <person name="Euteneuer U."/>
            <person name="Pillet L."/>
            <person name="Moustafa A."/>
            <person name="Platzer M."/>
            <person name="Groth M."/>
            <person name="Szafranski K."/>
            <person name="Schliwa M."/>
        </authorList>
    </citation>
    <scope>NUCLEOTIDE SEQUENCE [LARGE SCALE GENOMIC DNA]</scope>
</reference>
<dbReference type="PANTHER" id="PTHR12385:SF14">
    <property type="entry name" value="CHOLINE TRANSPORTER-LIKE 2"/>
    <property type="match status" value="1"/>
</dbReference>
<evidence type="ECO:0000256" key="6">
    <source>
        <dbReference type="ARBA" id="ARBA00023180"/>
    </source>
</evidence>
<evidence type="ECO:0000256" key="4">
    <source>
        <dbReference type="ARBA" id="ARBA00022989"/>
    </source>
</evidence>
<name>X6NC24_RETFI</name>
<evidence type="ECO:0000256" key="7">
    <source>
        <dbReference type="RuleBase" id="RU368066"/>
    </source>
</evidence>
<dbReference type="EMBL" id="ASPP01009673">
    <property type="protein sequence ID" value="ETO23840.1"/>
    <property type="molecule type" value="Genomic_DNA"/>
</dbReference>
<feature type="transmembrane region" description="Helical" evidence="7">
    <location>
        <begin position="186"/>
        <end position="207"/>
    </location>
</feature>
<evidence type="ECO:0000256" key="1">
    <source>
        <dbReference type="ARBA" id="ARBA00004141"/>
    </source>
</evidence>
<dbReference type="GO" id="GO:0022857">
    <property type="term" value="F:transmembrane transporter activity"/>
    <property type="evidence" value="ECO:0007669"/>
    <property type="project" value="UniProtKB-UniRule"/>
</dbReference>
<protein>
    <recommendedName>
        <fullName evidence="7">Choline transporter-like protein</fullName>
    </recommendedName>
</protein>
<organism evidence="8 9">
    <name type="scientific">Reticulomyxa filosa</name>
    <dbReference type="NCBI Taxonomy" id="46433"/>
    <lineage>
        <taxon>Eukaryota</taxon>
        <taxon>Sar</taxon>
        <taxon>Rhizaria</taxon>
        <taxon>Retaria</taxon>
        <taxon>Foraminifera</taxon>
        <taxon>Monothalamids</taxon>
        <taxon>Reticulomyxidae</taxon>
        <taxon>Reticulomyxa</taxon>
    </lineage>
</organism>
<feature type="transmembrane region" description="Helical" evidence="7">
    <location>
        <begin position="227"/>
        <end position="250"/>
    </location>
</feature>
<feature type="transmembrane region" description="Helical" evidence="7">
    <location>
        <begin position="262"/>
        <end position="284"/>
    </location>
</feature>
<keyword evidence="4 7" id="KW-1133">Transmembrane helix</keyword>
<feature type="transmembrane region" description="Helical" evidence="7">
    <location>
        <begin position="329"/>
        <end position="349"/>
    </location>
</feature>
<feature type="transmembrane region" description="Helical" evidence="7">
    <location>
        <begin position="511"/>
        <end position="530"/>
    </location>
</feature>
<dbReference type="AlphaFoldDB" id="X6NC24"/>
<dbReference type="Pfam" id="PF04515">
    <property type="entry name" value="Choline_transpo"/>
    <property type="match status" value="1"/>
</dbReference>
<comment type="caution">
    <text evidence="8">The sequence shown here is derived from an EMBL/GenBank/DDBJ whole genome shotgun (WGS) entry which is preliminary data.</text>
</comment>
<sequence>MQRICTIVTNNETVLGAYCLPDPNTTSHFISVSFQASYKFFKQELNAFSNVMEKLVSIVVLGCFAFENATTKEVSDFLVAWPAFIGWYDTQVSPFFFFPFCNTNGSCNVLCKKKNIKKLIHECKSAVLSLILSFGYGRGLKYYASTIIWLSIGVVVVGIFLVSFFLIANSKYAYTFGYTTIGNGMYYGGIVLAVLDSMYLLAVLFMFNRIQLAIALMKETSRVLNDVWRMFFYPIVPFMFICGYSAYWIVGTPKKKKSVSNVHFFLGSIITCAFGGGEKGFVYLTSVTEKYQTSFPEGAKVSYYKGGPTLYKSLQLSSDDKITHLQLQGVYKTIAGFHVFLLLWVMYFISYHTYTVICSIYAEWYFADWVDEPANKAPERRKKRGGGENELSHHPVTSSFFRVTRFHLGTVAFASLLIAIVEYTELTLNYFEKKLLSGEPSALQKCLLAIIHCVLRYLKCILDRINKNGLVITSIYGWPLCAASWHGIMLMFRNVVRAAALDMVSGYLEKIGQYTIVSLSCGITCAVVYYQYSHKISSLTIYLLV</sequence>
<keyword evidence="3 7" id="KW-0812">Transmembrane</keyword>
<proteinExistence type="inferred from homology"/>
<dbReference type="OrthoDB" id="420519at2759"/>
<evidence type="ECO:0000313" key="8">
    <source>
        <dbReference type="EMBL" id="ETO23840.1"/>
    </source>
</evidence>
<dbReference type="InterPro" id="IPR007603">
    <property type="entry name" value="Choline_transptr-like"/>
</dbReference>
<gene>
    <name evidence="8" type="ORF">RFI_13334</name>
</gene>
<dbReference type="GO" id="GO:0005886">
    <property type="term" value="C:plasma membrane"/>
    <property type="evidence" value="ECO:0007669"/>
    <property type="project" value="UniProtKB-SubCell"/>
</dbReference>
<keyword evidence="5 7" id="KW-0472">Membrane</keyword>
<evidence type="ECO:0000313" key="9">
    <source>
        <dbReference type="Proteomes" id="UP000023152"/>
    </source>
</evidence>